<dbReference type="PANTHER" id="PTHR47692">
    <property type="entry name" value="RING/U-BOX SUPERFAMILY PROTEIN"/>
    <property type="match status" value="1"/>
</dbReference>
<accession>A0ABR2LSN1</accession>
<organism evidence="3 4">
    <name type="scientific">Platanthera guangdongensis</name>
    <dbReference type="NCBI Taxonomy" id="2320717"/>
    <lineage>
        <taxon>Eukaryota</taxon>
        <taxon>Viridiplantae</taxon>
        <taxon>Streptophyta</taxon>
        <taxon>Embryophyta</taxon>
        <taxon>Tracheophyta</taxon>
        <taxon>Spermatophyta</taxon>
        <taxon>Magnoliopsida</taxon>
        <taxon>Liliopsida</taxon>
        <taxon>Asparagales</taxon>
        <taxon>Orchidaceae</taxon>
        <taxon>Orchidoideae</taxon>
        <taxon>Orchideae</taxon>
        <taxon>Orchidinae</taxon>
        <taxon>Platanthera</taxon>
    </lineage>
</organism>
<sequence>MFIGYSRTQKGYVRYSPTDDKLIVSADITFCEDQPFHYSPSTPSPSFPVARPAVPVTTPSLPPLPSPLLAGLPAKDATRTREAAVRRKIGDGDRRGLWNRELEGATGAEEVEESNKGDNTTLNPEKRREMFRALLIDAAWPFLHARTERFADELELFLASGLNIDAYDEVYMHHLENYSSSEASGHGQAAD</sequence>
<reference evidence="3 4" key="1">
    <citation type="journal article" date="2022" name="Nat. Plants">
        <title>Genomes of leafy and leafless Platanthera orchids illuminate the evolution of mycoheterotrophy.</title>
        <authorList>
            <person name="Li M.H."/>
            <person name="Liu K.W."/>
            <person name="Li Z."/>
            <person name="Lu H.C."/>
            <person name="Ye Q.L."/>
            <person name="Zhang D."/>
            <person name="Wang J.Y."/>
            <person name="Li Y.F."/>
            <person name="Zhong Z.M."/>
            <person name="Liu X."/>
            <person name="Yu X."/>
            <person name="Liu D.K."/>
            <person name="Tu X.D."/>
            <person name="Liu B."/>
            <person name="Hao Y."/>
            <person name="Liao X.Y."/>
            <person name="Jiang Y.T."/>
            <person name="Sun W.H."/>
            <person name="Chen J."/>
            <person name="Chen Y.Q."/>
            <person name="Ai Y."/>
            <person name="Zhai J.W."/>
            <person name="Wu S.S."/>
            <person name="Zhou Z."/>
            <person name="Hsiao Y.Y."/>
            <person name="Wu W.L."/>
            <person name="Chen Y.Y."/>
            <person name="Lin Y.F."/>
            <person name="Hsu J.L."/>
            <person name="Li C.Y."/>
            <person name="Wang Z.W."/>
            <person name="Zhao X."/>
            <person name="Zhong W.Y."/>
            <person name="Ma X.K."/>
            <person name="Ma L."/>
            <person name="Huang J."/>
            <person name="Chen G.Z."/>
            <person name="Huang M.Z."/>
            <person name="Huang L."/>
            <person name="Peng D.H."/>
            <person name="Luo Y.B."/>
            <person name="Zou S.Q."/>
            <person name="Chen S.P."/>
            <person name="Lan S."/>
            <person name="Tsai W.C."/>
            <person name="Van de Peer Y."/>
            <person name="Liu Z.J."/>
        </authorList>
    </citation>
    <scope>NUCLEOTIDE SEQUENCE [LARGE SCALE GENOMIC DNA]</scope>
    <source>
        <strain evidence="3">Lor288</strain>
    </source>
</reference>
<comment type="caution">
    <text evidence="3">The sequence shown here is derived from an EMBL/GenBank/DDBJ whole genome shotgun (WGS) entry which is preliminary data.</text>
</comment>
<dbReference type="InterPro" id="IPR057670">
    <property type="entry name" value="SH3_retrovirus"/>
</dbReference>
<feature type="domain" description="Retroviral polymerase SH3-like" evidence="2">
    <location>
        <begin position="1"/>
        <end position="42"/>
    </location>
</feature>
<keyword evidence="4" id="KW-1185">Reference proteome</keyword>
<proteinExistence type="predicted"/>
<evidence type="ECO:0000313" key="3">
    <source>
        <dbReference type="EMBL" id="KAK8949908.1"/>
    </source>
</evidence>
<name>A0ABR2LSN1_9ASPA</name>
<dbReference type="PANTHER" id="PTHR47692:SF2">
    <property type="entry name" value="ZINC FINGER RING-TYPE DOMAIN CONTAINING PROTEIN"/>
    <property type="match status" value="1"/>
</dbReference>
<evidence type="ECO:0000313" key="4">
    <source>
        <dbReference type="Proteomes" id="UP001412067"/>
    </source>
</evidence>
<evidence type="ECO:0000259" key="2">
    <source>
        <dbReference type="Pfam" id="PF25597"/>
    </source>
</evidence>
<dbReference type="EMBL" id="JBBWWR010000015">
    <property type="protein sequence ID" value="KAK8949908.1"/>
    <property type="molecule type" value="Genomic_DNA"/>
</dbReference>
<dbReference type="Proteomes" id="UP001412067">
    <property type="component" value="Unassembled WGS sequence"/>
</dbReference>
<feature type="region of interest" description="Disordered" evidence="1">
    <location>
        <begin position="97"/>
        <end position="124"/>
    </location>
</feature>
<evidence type="ECO:0000256" key="1">
    <source>
        <dbReference type="SAM" id="MobiDB-lite"/>
    </source>
</evidence>
<protein>
    <recommendedName>
        <fullName evidence="2">Retroviral polymerase SH3-like domain-containing protein</fullName>
    </recommendedName>
</protein>
<gene>
    <name evidence="3" type="ORF">KSP40_PGU013770</name>
</gene>
<dbReference type="Pfam" id="PF25597">
    <property type="entry name" value="SH3_retrovirus"/>
    <property type="match status" value="1"/>
</dbReference>